<dbReference type="HOGENOM" id="CLU_1773139_0_0_2"/>
<dbReference type="KEGG" id="hut:Huta_0350"/>
<dbReference type="Proteomes" id="UP000002071">
    <property type="component" value="Chromosome"/>
</dbReference>
<reference evidence="2 3" key="1">
    <citation type="journal article" date="2009" name="Stand. Genomic Sci.">
        <title>Complete genome sequence of Halorhabdus utahensis type strain (AX-2).</title>
        <authorList>
            <person name="Anderson I."/>
            <person name="Tindall B.J."/>
            <person name="Pomrenke H."/>
            <person name="Goker M."/>
            <person name="Lapidus A."/>
            <person name="Nolan M."/>
            <person name="Copeland A."/>
            <person name="Glavina Del Rio T."/>
            <person name="Chen F."/>
            <person name="Tice H."/>
            <person name="Cheng J.F."/>
            <person name="Lucas S."/>
            <person name="Chertkov O."/>
            <person name="Bruce D."/>
            <person name="Brettin T."/>
            <person name="Detter J.C."/>
            <person name="Han C."/>
            <person name="Goodwin L."/>
            <person name="Land M."/>
            <person name="Hauser L."/>
            <person name="Chang Y.J."/>
            <person name="Jeffries C.D."/>
            <person name="Pitluck S."/>
            <person name="Pati A."/>
            <person name="Mavromatis K."/>
            <person name="Ivanova N."/>
            <person name="Ovchinnikova G."/>
            <person name="Chen A."/>
            <person name="Palaniappan K."/>
            <person name="Chain P."/>
            <person name="Rohde M."/>
            <person name="Bristow J."/>
            <person name="Eisen J.A."/>
            <person name="Markowitz V."/>
            <person name="Hugenholtz P."/>
            <person name="Kyrpides N.C."/>
            <person name="Klenk H.P."/>
        </authorList>
    </citation>
    <scope>NUCLEOTIDE SEQUENCE [LARGE SCALE GENOMIC DNA]</scope>
    <source>
        <strain evidence="3">DSM 12940 / JCM 11049 / AX-2</strain>
    </source>
</reference>
<dbReference type="AlphaFoldDB" id="C7NRA0"/>
<gene>
    <name evidence="2" type="ordered locus">Huta_0350</name>
</gene>
<organism evidence="2 3">
    <name type="scientific">Halorhabdus utahensis (strain DSM 12940 / JCM 11049 / AX-2)</name>
    <dbReference type="NCBI Taxonomy" id="519442"/>
    <lineage>
        <taxon>Archaea</taxon>
        <taxon>Methanobacteriati</taxon>
        <taxon>Methanobacteriota</taxon>
        <taxon>Stenosarchaea group</taxon>
        <taxon>Halobacteria</taxon>
        <taxon>Halobacteriales</taxon>
        <taxon>Haloarculaceae</taxon>
        <taxon>Halorhabdus</taxon>
    </lineage>
</organism>
<name>C7NRA0_HALUD</name>
<keyword evidence="1" id="KW-0472">Membrane</keyword>
<evidence type="ECO:0000313" key="3">
    <source>
        <dbReference type="Proteomes" id="UP000002071"/>
    </source>
</evidence>
<proteinExistence type="predicted"/>
<sequence length="146" mass="14897">MGSNTDPTRRTVLGTVGTGALVLVSGCGMLGRGTVTAQYMIEPVDGGGSLSDSEVDINGGSHAVDEFELEETTEIRYTVGVLSGPSIDAFLVEADNLDAIEAGEGFTAIDGSITLDAEVANVDGVELEAGSYALVIDNGDVEPENA</sequence>
<dbReference type="RefSeq" id="WP_012795414.1">
    <property type="nucleotide sequence ID" value="NC_013158.1"/>
</dbReference>
<dbReference type="EMBL" id="CP001687">
    <property type="protein sequence ID" value="ACV10537.1"/>
    <property type="molecule type" value="Genomic_DNA"/>
</dbReference>
<protein>
    <recommendedName>
        <fullName evidence="4">DUF4382 domain-containing protein</fullName>
    </recommendedName>
</protein>
<evidence type="ECO:0000256" key="1">
    <source>
        <dbReference type="SAM" id="Phobius"/>
    </source>
</evidence>
<dbReference type="STRING" id="519442.Huta_0350"/>
<feature type="transmembrane region" description="Helical" evidence="1">
    <location>
        <begin position="12"/>
        <end position="31"/>
    </location>
</feature>
<dbReference type="InterPro" id="IPR006311">
    <property type="entry name" value="TAT_signal"/>
</dbReference>
<accession>C7NRA0</accession>
<keyword evidence="3" id="KW-1185">Reference proteome</keyword>
<evidence type="ECO:0008006" key="4">
    <source>
        <dbReference type="Google" id="ProtNLM"/>
    </source>
</evidence>
<keyword evidence="1" id="KW-0812">Transmembrane</keyword>
<evidence type="ECO:0000313" key="2">
    <source>
        <dbReference type="EMBL" id="ACV10537.1"/>
    </source>
</evidence>
<keyword evidence="1" id="KW-1133">Transmembrane helix</keyword>
<dbReference type="PROSITE" id="PS51318">
    <property type="entry name" value="TAT"/>
    <property type="match status" value="1"/>
</dbReference>
<dbReference type="GeneID" id="8382614"/>
<dbReference type="eggNOG" id="arCOG09374">
    <property type="taxonomic scope" value="Archaea"/>
</dbReference>